<name>A0A1G4ATY5_9PEZI</name>
<proteinExistence type="predicted"/>
<dbReference type="GeneID" id="34565205"/>
<accession>A0A1G4ATY5</accession>
<evidence type="ECO:0000313" key="1">
    <source>
        <dbReference type="EMBL" id="OHE92627.1"/>
    </source>
</evidence>
<dbReference type="Proteomes" id="UP000176998">
    <property type="component" value="Unassembled WGS sequence"/>
</dbReference>
<keyword evidence="2" id="KW-1185">Reference proteome</keyword>
<organism evidence="1 2">
    <name type="scientific">Colletotrichum orchidophilum</name>
    <dbReference type="NCBI Taxonomy" id="1209926"/>
    <lineage>
        <taxon>Eukaryota</taxon>
        <taxon>Fungi</taxon>
        <taxon>Dikarya</taxon>
        <taxon>Ascomycota</taxon>
        <taxon>Pezizomycotina</taxon>
        <taxon>Sordariomycetes</taxon>
        <taxon>Hypocreomycetidae</taxon>
        <taxon>Glomerellales</taxon>
        <taxon>Glomerellaceae</taxon>
        <taxon>Colletotrichum</taxon>
    </lineage>
</organism>
<dbReference type="EMBL" id="MJBS01000142">
    <property type="protein sequence ID" value="OHE92627.1"/>
    <property type="molecule type" value="Genomic_DNA"/>
</dbReference>
<sequence>MGCGVYLFRTKIKVVGEDVGSVVCGWRFQAWMASNLATTLLLLLLDQPAAPETETTIALESQTASQENIRPTHSTTRDHRQVSSYIYPIRRQFAPPSSPTSAPSKSWNRSWSLNRADLIQLYWGVSNQRGRNTNPLNAIAAVLDLTSRTQSFTTTKQIDTLALESI</sequence>
<reference evidence="1 2" key="1">
    <citation type="submission" date="2016-09" db="EMBL/GenBank/DDBJ databases">
        <authorList>
            <person name="Capua I."/>
            <person name="De Benedictis P."/>
            <person name="Joannis T."/>
            <person name="Lombin L.H."/>
            <person name="Cattoli G."/>
        </authorList>
    </citation>
    <scope>NUCLEOTIDE SEQUENCE [LARGE SCALE GENOMIC DNA]</scope>
    <source>
        <strain evidence="1 2">IMI 309357</strain>
    </source>
</reference>
<evidence type="ECO:0000313" key="2">
    <source>
        <dbReference type="Proteomes" id="UP000176998"/>
    </source>
</evidence>
<dbReference type="AlphaFoldDB" id="A0A1G4ATY5"/>
<comment type="caution">
    <text evidence="1">The sequence shown here is derived from an EMBL/GenBank/DDBJ whole genome shotgun (WGS) entry which is preliminary data.</text>
</comment>
<gene>
    <name evidence="1" type="ORF">CORC01_12073</name>
</gene>
<protein>
    <submittedName>
        <fullName evidence="1">Uncharacterized protein</fullName>
    </submittedName>
</protein>
<dbReference type="RefSeq" id="XP_022469796.1">
    <property type="nucleotide sequence ID" value="XM_022623695.1"/>
</dbReference>